<keyword evidence="4 6" id="KW-1133">Transmembrane helix</keyword>
<reference evidence="8 9" key="1">
    <citation type="submission" date="2019-01" db="EMBL/GenBank/DDBJ databases">
        <authorList>
            <person name="Deng T."/>
        </authorList>
    </citation>
    <scope>NUCLEOTIDE SEQUENCE [LARGE SCALE GENOMIC DNA]</scope>
    <source>
        <strain evidence="8 9">F8825</strain>
    </source>
</reference>
<protein>
    <submittedName>
        <fullName evidence="8">MFS transporter</fullName>
    </submittedName>
</protein>
<accession>A0A4Q2SGQ3</accession>
<sequence length="81" mass="8444">MGPLIGGFLTDEVSWRAVFYINLPFGLLAMAAIGWGLAGECIAPRSAAFDFAGTGIFAAAISVLLVGLIEAGRGASWWRPS</sequence>
<evidence type="ECO:0000313" key="9">
    <source>
        <dbReference type="Proteomes" id="UP000291088"/>
    </source>
</evidence>
<feature type="non-terminal residue" evidence="8">
    <location>
        <position position="81"/>
    </location>
</feature>
<dbReference type="Gene3D" id="1.20.1720.10">
    <property type="entry name" value="Multidrug resistance protein D"/>
    <property type="match status" value="1"/>
</dbReference>
<dbReference type="AlphaFoldDB" id="A0A4Q2SGQ3"/>
<evidence type="ECO:0000256" key="1">
    <source>
        <dbReference type="ARBA" id="ARBA00004127"/>
    </source>
</evidence>
<name>A0A4Q2SGQ3_9HYPH</name>
<evidence type="ECO:0000256" key="6">
    <source>
        <dbReference type="SAM" id="Phobius"/>
    </source>
</evidence>
<dbReference type="PANTHER" id="PTHR23501">
    <property type="entry name" value="MAJOR FACILITATOR SUPERFAMILY"/>
    <property type="match status" value="1"/>
</dbReference>
<dbReference type="PROSITE" id="PS50850">
    <property type="entry name" value="MFS"/>
    <property type="match status" value="1"/>
</dbReference>
<evidence type="ECO:0000256" key="3">
    <source>
        <dbReference type="ARBA" id="ARBA00022692"/>
    </source>
</evidence>
<feature type="transmembrane region" description="Helical" evidence="6">
    <location>
        <begin position="17"/>
        <end position="37"/>
    </location>
</feature>
<dbReference type="SUPFAM" id="SSF103473">
    <property type="entry name" value="MFS general substrate transporter"/>
    <property type="match status" value="1"/>
</dbReference>
<feature type="transmembrane region" description="Helical" evidence="6">
    <location>
        <begin position="49"/>
        <end position="69"/>
    </location>
</feature>
<dbReference type="GO" id="GO:0005886">
    <property type="term" value="C:plasma membrane"/>
    <property type="evidence" value="ECO:0007669"/>
    <property type="project" value="TreeGrafter"/>
</dbReference>
<keyword evidence="2" id="KW-0813">Transport</keyword>
<dbReference type="GO" id="GO:0022857">
    <property type="term" value="F:transmembrane transporter activity"/>
    <property type="evidence" value="ECO:0007669"/>
    <property type="project" value="InterPro"/>
</dbReference>
<organism evidence="8 9">
    <name type="scientific">Ciceribacter ferrooxidans</name>
    <dbReference type="NCBI Taxonomy" id="2509717"/>
    <lineage>
        <taxon>Bacteria</taxon>
        <taxon>Pseudomonadati</taxon>
        <taxon>Pseudomonadota</taxon>
        <taxon>Alphaproteobacteria</taxon>
        <taxon>Hyphomicrobiales</taxon>
        <taxon>Rhizobiaceae</taxon>
        <taxon>Ciceribacter</taxon>
    </lineage>
</organism>
<dbReference type="GO" id="GO:0012505">
    <property type="term" value="C:endomembrane system"/>
    <property type="evidence" value="ECO:0007669"/>
    <property type="project" value="UniProtKB-SubCell"/>
</dbReference>
<comment type="subcellular location">
    <subcellularLocation>
        <location evidence="1">Endomembrane system</location>
        <topology evidence="1">Multi-pass membrane protein</topology>
    </subcellularLocation>
</comment>
<gene>
    <name evidence="8" type="ORF">EUU22_22165</name>
</gene>
<feature type="domain" description="Major facilitator superfamily (MFS) profile" evidence="7">
    <location>
        <begin position="1"/>
        <end position="81"/>
    </location>
</feature>
<comment type="caution">
    <text evidence="8">The sequence shown here is derived from an EMBL/GenBank/DDBJ whole genome shotgun (WGS) entry which is preliminary data.</text>
</comment>
<dbReference type="InterPro" id="IPR036259">
    <property type="entry name" value="MFS_trans_sf"/>
</dbReference>
<keyword evidence="5 6" id="KW-0472">Membrane</keyword>
<dbReference type="EMBL" id="SDVB01000335">
    <property type="protein sequence ID" value="RYC03100.1"/>
    <property type="molecule type" value="Genomic_DNA"/>
</dbReference>
<keyword evidence="9" id="KW-1185">Reference proteome</keyword>
<proteinExistence type="predicted"/>
<evidence type="ECO:0000259" key="7">
    <source>
        <dbReference type="PROSITE" id="PS50850"/>
    </source>
</evidence>
<evidence type="ECO:0000256" key="4">
    <source>
        <dbReference type="ARBA" id="ARBA00022989"/>
    </source>
</evidence>
<dbReference type="PANTHER" id="PTHR23501:SF191">
    <property type="entry name" value="VACUOLAR BASIC AMINO ACID TRANSPORTER 4"/>
    <property type="match status" value="1"/>
</dbReference>
<evidence type="ECO:0000256" key="5">
    <source>
        <dbReference type="ARBA" id="ARBA00023136"/>
    </source>
</evidence>
<dbReference type="Proteomes" id="UP000291088">
    <property type="component" value="Unassembled WGS sequence"/>
</dbReference>
<dbReference type="InterPro" id="IPR020846">
    <property type="entry name" value="MFS_dom"/>
</dbReference>
<keyword evidence="3 6" id="KW-0812">Transmembrane</keyword>
<evidence type="ECO:0000313" key="8">
    <source>
        <dbReference type="EMBL" id="RYC03100.1"/>
    </source>
</evidence>
<evidence type="ECO:0000256" key="2">
    <source>
        <dbReference type="ARBA" id="ARBA00022448"/>
    </source>
</evidence>